<accession>E8WZE0</accession>
<evidence type="ECO:0000313" key="5">
    <source>
        <dbReference type="EMBL" id="ADW68828.1"/>
    </source>
</evidence>
<dbReference type="PANTHER" id="PTHR42756:SF1">
    <property type="entry name" value="TRANSCRIPTIONAL REPRESSOR OF EMRAB OPERON"/>
    <property type="match status" value="1"/>
</dbReference>
<dbReference type="HOGENOM" id="CLU_083287_35_2_0"/>
<dbReference type="GO" id="GO:0003677">
    <property type="term" value="F:DNA binding"/>
    <property type="evidence" value="ECO:0007669"/>
    <property type="project" value="UniProtKB-KW"/>
</dbReference>
<evidence type="ECO:0000256" key="2">
    <source>
        <dbReference type="ARBA" id="ARBA00023125"/>
    </source>
</evidence>
<proteinExistence type="predicted"/>
<keyword evidence="3" id="KW-0804">Transcription</keyword>
<dbReference type="RefSeq" id="WP_013580147.1">
    <property type="nucleotide sequence ID" value="NC_015064.1"/>
</dbReference>
<dbReference type="EMBL" id="CP002480">
    <property type="protein sequence ID" value="ADW68828.1"/>
    <property type="molecule type" value="Genomic_DNA"/>
</dbReference>
<evidence type="ECO:0000313" key="6">
    <source>
        <dbReference type="Proteomes" id="UP000000343"/>
    </source>
</evidence>
<reference evidence="6" key="1">
    <citation type="submission" date="2011-01" db="EMBL/GenBank/DDBJ databases">
        <title>Complete sequence of chromosome of Acidobacterium sp. MP5ACTX9.</title>
        <authorList>
            <consortium name="US DOE Joint Genome Institute"/>
            <person name="Lucas S."/>
            <person name="Copeland A."/>
            <person name="Lapidus A."/>
            <person name="Cheng J.-F."/>
            <person name="Goodwin L."/>
            <person name="Pitluck S."/>
            <person name="Teshima H."/>
            <person name="Detter J.C."/>
            <person name="Han C."/>
            <person name="Tapia R."/>
            <person name="Land M."/>
            <person name="Hauser L."/>
            <person name="Kyrpides N."/>
            <person name="Ivanova N."/>
            <person name="Ovchinnikova G."/>
            <person name="Pagani I."/>
            <person name="Rawat S.R."/>
            <person name="Mannisto M."/>
            <person name="Haggblom M.M."/>
            <person name="Woyke T."/>
        </authorList>
    </citation>
    <scope>NUCLEOTIDE SEQUENCE [LARGE SCALE GENOMIC DNA]</scope>
    <source>
        <strain evidence="6">MP5ACTX9</strain>
    </source>
</reference>
<dbReference type="SUPFAM" id="SSF46785">
    <property type="entry name" value="Winged helix' DNA-binding domain"/>
    <property type="match status" value="1"/>
</dbReference>
<dbReference type="OrthoDB" id="119252at2"/>
<organism evidence="6">
    <name type="scientific">Granulicella tundricola (strain ATCC BAA-1859 / DSM 23138 / MP5ACTX9)</name>
    <dbReference type="NCBI Taxonomy" id="1198114"/>
    <lineage>
        <taxon>Bacteria</taxon>
        <taxon>Pseudomonadati</taxon>
        <taxon>Acidobacteriota</taxon>
        <taxon>Terriglobia</taxon>
        <taxon>Terriglobales</taxon>
        <taxon>Acidobacteriaceae</taxon>
        <taxon>Granulicella</taxon>
    </lineage>
</organism>
<gene>
    <name evidence="5" type="ordered locus">AciX9_1780</name>
</gene>
<name>E8WZE0_GRATM</name>
<dbReference type="InterPro" id="IPR036390">
    <property type="entry name" value="WH_DNA-bd_sf"/>
</dbReference>
<keyword evidence="1" id="KW-0805">Transcription regulation</keyword>
<dbReference type="KEGG" id="acm:AciX9_1780"/>
<dbReference type="Proteomes" id="UP000000343">
    <property type="component" value="Chromosome"/>
</dbReference>
<dbReference type="PaxDb" id="1198114-AciX9_1780"/>
<dbReference type="PANTHER" id="PTHR42756">
    <property type="entry name" value="TRANSCRIPTIONAL REGULATOR, MARR"/>
    <property type="match status" value="1"/>
</dbReference>
<dbReference type="SMART" id="SM00347">
    <property type="entry name" value="HTH_MARR"/>
    <property type="match status" value="1"/>
</dbReference>
<evidence type="ECO:0000256" key="1">
    <source>
        <dbReference type="ARBA" id="ARBA00023015"/>
    </source>
</evidence>
<keyword evidence="2" id="KW-0238">DNA-binding</keyword>
<feature type="domain" description="HTH marR-type" evidence="4">
    <location>
        <begin position="7"/>
        <end position="141"/>
    </location>
</feature>
<dbReference type="InterPro" id="IPR036388">
    <property type="entry name" value="WH-like_DNA-bd_sf"/>
</dbReference>
<dbReference type="PROSITE" id="PS50995">
    <property type="entry name" value="HTH_MARR_2"/>
    <property type="match status" value="1"/>
</dbReference>
<keyword evidence="6" id="KW-1185">Reference proteome</keyword>
<evidence type="ECO:0000256" key="3">
    <source>
        <dbReference type="ARBA" id="ARBA00023163"/>
    </source>
</evidence>
<dbReference type="eggNOG" id="COG1846">
    <property type="taxonomic scope" value="Bacteria"/>
</dbReference>
<dbReference type="Pfam" id="PF12802">
    <property type="entry name" value="MarR_2"/>
    <property type="match status" value="1"/>
</dbReference>
<dbReference type="InterPro" id="IPR000835">
    <property type="entry name" value="HTH_MarR-typ"/>
</dbReference>
<dbReference type="AlphaFoldDB" id="E8WZE0"/>
<dbReference type="STRING" id="1198114.AciX9_1780"/>
<dbReference type="GO" id="GO:0003700">
    <property type="term" value="F:DNA-binding transcription factor activity"/>
    <property type="evidence" value="ECO:0007669"/>
    <property type="project" value="InterPro"/>
</dbReference>
<protein>
    <submittedName>
        <fullName evidence="5">Transcriptional regulator, MarR family</fullName>
    </submittedName>
</protein>
<evidence type="ECO:0000259" key="4">
    <source>
        <dbReference type="PROSITE" id="PS50995"/>
    </source>
</evidence>
<sequence>MKSQTNPGDLGCTCYRLRQSARLTTRLYDRHLAPSGLNIGQFGILATLAAMHGQTISNLAAVLQLDRTTLTRNLLPLQKLGLVEVEPGPDKRARSLSLTQPGREALAQAKPLWQAAQQALEQQLGKPESRHLNQTLDRTLSRLALQEGPQHHA</sequence>
<dbReference type="Gene3D" id="1.10.10.10">
    <property type="entry name" value="Winged helix-like DNA-binding domain superfamily/Winged helix DNA-binding domain"/>
    <property type="match status" value="1"/>
</dbReference>